<keyword evidence="3" id="KW-0119">Carbohydrate metabolism</keyword>
<gene>
    <name evidence="4" type="ORF">ACFQ5K_09130</name>
</gene>
<dbReference type="RefSeq" id="WP_125756673.1">
    <property type="nucleotide sequence ID" value="NZ_JBHTOK010000070.1"/>
</dbReference>
<sequence length="407" mass="44852">MAESFNTNQINVVQYLYRHPAATRTDITQMLNITPATVSAVIAQLISLHLVVETGEEIARTTGSGRKQKIISLDPNYGCLIGVDFTLAGFAAYATDLTGHHIDHSYQPYEEIAGQSLNSNVANAINNLVSAHPERHFIGVGLSIPGHYDSENHTLISNNQMWQGFDLKIIAADISLPIVAENNVECMAMAQYLFDVESTPENFLFMHAGFGLYCAFLQSKGLHPKRNYYIGEIGHTVVDPEGFQCECGKRGCLQTYISETWLVKRARDLYQSSSITVLRSLVKSPDKINLDTILAAYRLGDSYITKMLQDGLHYLAIAVANLLMMSDADAIYLNSRLLQDPAFSDQVLATINNQLRFIPTKKNTSVEVVKYDNTRAARGACALAALAFVVQNPGYQAIALSASTNHH</sequence>
<evidence type="ECO:0000313" key="5">
    <source>
        <dbReference type="Proteomes" id="UP001597212"/>
    </source>
</evidence>
<evidence type="ECO:0000256" key="2">
    <source>
        <dbReference type="ARBA" id="ARBA00006479"/>
    </source>
</evidence>
<comment type="caution">
    <text evidence="4">The sequence shown here is derived from an EMBL/GenBank/DDBJ whole genome shotgun (WGS) entry which is preliminary data.</text>
</comment>
<dbReference type="Gene3D" id="3.30.420.40">
    <property type="match status" value="2"/>
</dbReference>
<dbReference type="PANTHER" id="PTHR18964">
    <property type="entry name" value="ROK (REPRESSOR, ORF, KINASE) FAMILY"/>
    <property type="match status" value="1"/>
</dbReference>
<dbReference type="InterPro" id="IPR043129">
    <property type="entry name" value="ATPase_NBD"/>
</dbReference>
<comment type="similarity">
    <text evidence="2">Belongs to the ROK (NagC/XylR) family.</text>
</comment>
<proteinExistence type="inferred from homology"/>
<dbReference type="EMBL" id="JBHTOK010000070">
    <property type="protein sequence ID" value="MFD1441533.1"/>
    <property type="molecule type" value="Genomic_DNA"/>
</dbReference>
<protein>
    <submittedName>
        <fullName evidence="4">ROK family transcriptional regulator</fullName>
    </submittedName>
</protein>
<keyword evidence="3" id="KW-0859">Xylose metabolism</keyword>
<evidence type="ECO:0000256" key="3">
    <source>
        <dbReference type="ARBA" id="ARBA00022629"/>
    </source>
</evidence>
<dbReference type="PANTHER" id="PTHR18964:SF149">
    <property type="entry name" value="BIFUNCTIONAL UDP-N-ACETYLGLUCOSAMINE 2-EPIMERASE_N-ACETYLMANNOSAMINE KINASE"/>
    <property type="match status" value="1"/>
</dbReference>
<dbReference type="InterPro" id="IPR036390">
    <property type="entry name" value="WH_DNA-bd_sf"/>
</dbReference>
<reference evidence="5" key="1">
    <citation type="journal article" date="2019" name="Int. J. Syst. Evol. Microbiol.">
        <title>The Global Catalogue of Microorganisms (GCM) 10K type strain sequencing project: providing services to taxonomists for standard genome sequencing and annotation.</title>
        <authorList>
            <consortium name="The Broad Institute Genomics Platform"/>
            <consortium name="The Broad Institute Genome Sequencing Center for Infectious Disease"/>
            <person name="Wu L."/>
            <person name="Ma J."/>
        </authorList>
    </citation>
    <scope>NUCLEOTIDE SEQUENCE [LARGE SCALE GENOMIC DNA]</scope>
    <source>
        <strain evidence="5">CCM 8912</strain>
    </source>
</reference>
<dbReference type="InterPro" id="IPR000600">
    <property type="entry name" value="ROK"/>
</dbReference>
<organism evidence="4 5">
    <name type="scientific">Lacticaseibacillus hegangensis</name>
    <dbReference type="NCBI Taxonomy" id="2486010"/>
    <lineage>
        <taxon>Bacteria</taxon>
        <taxon>Bacillati</taxon>
        <taxon>Bacillota</taxon>
        <taxon>Bacilli</taxon>
        <taxon>Lactobacillales</taxon>
        <taxon>Lactobacillaceae</taxon>
        <taxon>Lacticaseibacillus</taxon>
    </lineage>
</organism>
<dbReference type="SUPFAM" id="SSF53067">
    <property type="entry name" value="Actin-like ATPase domain"/>
    <property type="match status" value="1"/>
</dbReference>
<keyword evidence="5" id="KW-1185">Reference proteome</keyword>
<dbReference type="SUPFAM" id="SSF46785">
    <property type="entry name" value="Winged helix' DNA-binding domain"/>
    <property type="match status" value="1"/>
</dbReference>
<accession>A0ABW4CZN6</accession>
<comment type="function">
    <text evidence="1">Transcriptional repressor of xylose-utilizing enzymes.</text>
</comment>
<evidence type="ECO:0000313" key="4">
    <source>
        <dbReference type="EMBL" id="MFD1441533.1"/>
    </source>
</evidence>
<evidence type="ECO:0000256" key="1">
    <source>
        <dbReference type="ARBA" id="ARBA00002486"/>
    </source>
</evidence>
<dbReference type="Proteomes" id="UP001597212">
    <property type="component" value="Unassembled WGS sequence"/>
</dbReference>
<name>A0ABW4CZN6_9LACO</name>
<dbReference type="Gene3D" id="1.10.10.10">
    <property type="entry name" value="Winged helix-like DNA-binding domain superfamily/Winged helix DNA-binding domain"/>
    <property type="match status" value="1"/>
</dbReference>
<dbReference type="InterPro" id="IPR036388">
    <property type="entry name" value="WH-like_DNA-bd_sf"/>
</dbReference>
<dbReference type="Pfam" id="PF00480">
    <property type="entry name" value="ROK"/>
    <property type="match status" value="1"/>
</dbReference>